<proteinExistence type="predicted"/>
<dbReference type="EMBL" id="FNIT01000018">
    <property type="protein sequence ID" value="SDO89021.1"/>
    <property type="molecule type" value="Genomic_DNA"/>
</dbReference>
<feature type="coiled-coil region" evidence="1">
    <location>
        <begin position="128"/>
        <end position="155"/>
    </location>
</feature>
<sequence length="265" mass="28764">MQPIPGVDGDVKRLATILLRFTPMTSHIIGACRVGVPARAVLLAVAISTVAHSSKSDEAPMNPDWSVEAHVGVGRLRFGLTPEAVSATASVYGSPTPMIKGSDAASDVAALMADMPELGLSLSVDELAALQQSTAEQANLDRQNLEKDRTAVLLEYRDGRLDGVTVEARHAETAFEGRRVFAMDPIEVLRLFERANGEPGRYRHNEAAFDRLAVSLFAFSHARADGHVRPATKGDRDFRARSLTLRRQPYKPAGELDQFVTASFE</sequence>
<dbReference type="AlphaFoldDB" id="A0A1H0N8P5"/>
<keyword evidence="1" id="KW-0175">Coiled coil</keyword>
<accession>A0A1H0N8P5</accession>
<gene>
    <name evidence="2" type="ORF">SAMN05192530_11826</name>
</gene>
<evidence type="ECO:0000256" key="1">
    <source>
        <dbReference type="SAM" id="Coils"/>
    </source>
</evidence>
<evidence type="ECO:0000313" key="3">
    <source>
        <dbReference type="Proteomes" id="UP000198793"/>
    </source>
</evidence>
<keyword evidence="3" id="KW-1185">Reference proteome</keyword>
<protein>
    <submittedName>
        <fullName evidence="2">Uncharacterized protein</fullName>
    </submittedName>
</protein>
<name>A0A1H0N8P5_9HYPH</name>
<dbReference type="Proteomes" id="UP000198793">
    <property type="component" value="Unassembled WGS sequence"/>
</dbReference>
<organism evidence="2 3">
    <name type="scientific">Aureimonas jatrophae</name>
    <dbReference type="NCBI Taxonomy" id="1166073"/>
    <lineage>
        <taxon>Bacteria</taxon>
        <taxon>Pseudomonadati</taxon>
        <taxon>Pseudomonadota</taxon>
        <taxon>Alphaproteobacteria</taxon>
        <taxon>Hyphomicrobiales</taxon>
        <taxon>Aurantimonadaceae</taxon>
        <taxon>Aureimonas</taxon>
    </lineage>
</organism>
<reference evidence="2 3" key="1">
    <citation type="submission" date="2016-10" db="EMBL/GenBank/DDBJ databases">
        <authorList>
            <person name="de Groot N.N."/>
        </authorList>
    </citation>
    <scope>NUCLEOTIDE SEQUENCE [LARGE SCALE GENOMIC DNA]</scope>
    <source>
        <strain evidence="3">L7-484,KACC 16230,DSM 25025</strain>
    </source>
</reference>
<evidence type="ECO:0000313" key="2">
    <source>
        <dbReference type="EMBL" id="SDO89021.1"/>
    </source>
</evidence>